<evidence type="ECO:0000313" key="5">
    <source>
        <dbReference type="EMBL" id="KOO07496.1"/>
    </source>
</evidence>
<dbReference type="EMBL" id="LHPI01000009">
    <property type="protein sequence ID" value="KOO07496.1"/>
    <property type="molecule type" value="Genomic_DNA"/>
</dbReference>
<dbReference type="GO" id="GO:0003700">
    <property type="term" value="F:DNA-binding transcription factor activity"/>
    <property type="evidence" value="ECO:0007669"/>
    <property type="project" value="InterPro"/>
</dbReference>
<evidence type="ECO:0000256" key="3">
    <source>
        <dbReference type="ARBA" id="ARBA00023163"/>
    </source>
</evidence>
<evidence type="ECO:0000256" key="2">
    <source>
        <dbReference type="ARBA" id="ARBA00023125"/>
    </source>
</evidence>
<evidence type="ECO:0000313" key="6">
    <source>
        <dbReference type="Proteomes" id="UP000037530"/>
    </source>
</evidence>
<organism evidence="5 6">
    <name type="scientific">Vibrio hepatarius</name>
    <dbReference type="NCBI Taxonomy" id="171383"/>
    <lineage>
        <taxon>Bacteria</taxon>
        <taxon>Pseudomonadati</taxon>
        <taxon>Pseudomonadota</taxon>
        <taxon>Gammaproteobacteria</taxon>
        <taxon>Vibrionales</taxon>
        <taxon>Vibrionaceae</taxon>
        <taxon>Vibrio</taxon>
        <taxon>Vibrio oreintalis group</taxon>
    </lineage>
</organism>
<gene>
    <name evidence="5" type="ORF">AKJ31_11450</name>
</gene>
<dbReference type="PANTHER" id="PTHR30204">
    <property type="entry name" value="REDOX-CYCLING DRUG-SENSING TRANSCRIPTIONAL ACTIVATOR SOXR"/>
    <property type="match status" value="1"/>
</dbReference>
<dbReference type="OrthoDB" id="9800334at2"/>
<dbReference type="PROSITE" id="PS50937">
    <property type="entry name" value="HTH_MERR_2"/>
    <property type="match status" value="1"/>
</dbReference>
<dbReference type="AlphaFoldDB" id="A0A0M0HZJ7"/>
<accession>A0A0M0HZJ7</accession>
<protein>
    <submittedName>
        <fullName evidence="5">MerR family transcriptional regulator</fullName>
    </submittedName>
</protein>
<dbReference type="SMART" id="SM00422">
    <property type="entry name" value="HTH_MERR"/>
    <property type="match status" value="1"/>
</dbReference>
<dbReference type="Proteomes" id="UP000037530">
    <property type="component" value="Unassembled WGS sequence"/>
</dbReference>
<dbReference type="SUPFAM" id="SSF46955">
    <property type="entry name" value="Putative DNA-binding domain"/>
    <property type="match status" value="1"/>
</dbReference>
<dbReference type="PATRIC" id="fig|171383.3.peg.2338"/>
<dbReference type="STRING" id="171383.AKJ31_11450"/>
<feature type="domain" description="HTH merR-type" evidence="4">
    <location>
        <begin position="7"/>
        <end position="76"/>
    </location>
</feature>
<dbReference type="PANTHER" id="PTHR30204:SF67">
    <property type="entry name" value="HTH-TYPE TRANSCRIPTIONAL REGULATOR MLRA-RELATED"/>
    <property type="match status" value="1"/>
</dbReference>
<dbReference type="RefSeq" id="WP_053409234.1">
    <property type="nucleotide sequence ID" value="NZ_DAIPHI010000003.1"/>
</dbReference>
<dbReference type="Pfam" id="PF13411">
    <property type="entry name" value="MerR_1"/>
    <property type="match status" value="1"/>
</dbReference>
<reference evidence="6" key="1">
    <citation type="submission" date="2015-08" db="EMBL/GenBank/DDBJ databases">
        <title>Vibrio galatheae sp. nov., a novel member of the Vibrionaceae family isolated from the Solomon Islands.</title>
        <authorList>
            <person name="Giubergia S."/>
            <person name="Machado H."/>
            <person name="Mateiu R.V."/>
            <person name="Gram L."/>
        </authorList>
    </citation>
    <scope>NUCLEOTIDE SEQUENCE [LARGE SCALE GENOMIC DNA]</scope>
    <source>
        <strain evidence="6">DSM 19134</strain>
    </source>
</reference>
<proteinExistence type="predicted"/>
<name>A0A0M0HZJ7_9VIBR</name>
<dbReference type="GO" id="GO:0003677">
    <property type="term" value="F:DNA binding"/>
    <property type="evidence" value="ECO:0007669"/>
    <property type="project" value="UniProtKB-KW"/>
</dbReference>
<keyword evidence="3" id="KW-0804">Transcription</keyword>
<comment type="caution">
    <text evidence="5">The sequence shown here is derived from an EMBL/GenBank/DDBJ whole genome shotgun (WGS) entry which is preliminary data.</text>
</comment>
<keyword evidence="6" id="KW-1185">Reference proteome</keyword>
<keyword evidence="1" id="KW-0805">Transcription regulation</keyword>
<sequence length="265" mass="29576">MGCSEKLYAIREVSELTGVKPVTLRAWQRRYNLVQPQRTEKGHRLYTDQDIALIKLIQSWLSKGVSIGKVKGLLEANMTPSGVGSEQSDYLEEVEPLLNALASLRRSKAESVINTVLKEYPLEVVESQFISPILSALESIKRAQRILQISLFTSLIVSKLESIIESENKAAKSGKCLLINCGDSRDITSRLWAVHLSDKSWNVTLMDNVEDVSGLVDINLADNYQALAIYSEKPSTEQQKSAIRQVQENFDGECFLSDVLNATQD</sequence>
<dbReference type="InterPro" id="IPR047057">
    <property type="entry name" value="MerR_fam"/>
</dbReference>
<dbReference type="CDD" id="cd01104">
    <property type="entry name" value="HTH_MlrA-CarA"/>
    <property type="match status" value="1"/>
</dbReference>
<dbReference type="InterPro" id="IPR009061">
    <property type="entry name" value="DNA-bd_dom_put_sf"/>
</dbReference>
<evidence type="ECO:0000256" key="1">
    <source>
        <dbReference type="ARBA" id="ARBA00023015"/>
    </source>
</evidence>
<dbReference type="Gene3D" id="1.10.1660.10">
    <property type="match status" value="1"/>
</dbReference>
<keyword evidence="2" id="KW-0238">DNA-binding</keyword>
<evidence type="ECO:0000259" key="4">
    <source>
        <dbReference type="PROSITE" id="PS50937"/>
    </source>
</evidence>
<dbReference type="InterPro" id="IPR000551">
    <property type="entry name" value="MerR-type_HTH_dom"/>
</dbReference>